<evidence type="ECO:0000256" key="1">
    <source>
        <dbReference type="SAM" id="Phobius"/>
    </source>
</evidence>
<feature type="transmembrane region" description="Helical" evidence="1">
    <location>
        <begin position="176"/>
        <end position="194"/>
    </location>
</feature>
<dbReference type="RefSeq" id="WP_344454787.1">
    <property type="nucleotide sequence ID" value="NZ_BAAATZ010000029.1"/>
</dbReference>
<reference evidence="2 3" key="1">
    <citation type="journal article" date="2019" name="Int. J. Syst. Evol. Microbiol.">
        <title>The Global Catalogue of Microorganisms (GCM) 10K type strain sequencing project: providing services to taxonomists for standard genome sequencing and annotation.</title>
        <authorList>
            <consortium name="The Broad Institute Genomics Platform"/>
            <consortium name="The Broad Institute Genome Sequencing Center for Infectious Disease"/>
            <person name="Wu L."/>
            <person name="Ma J."/>
        </authorList>
    </citation>
    <scope>NUCLEOTIDE SEQUENCE [LARGE SCALE GENOMIC DNA]</scope>
    <source>
        <strain evidence="2 3">JCM 8201</strain>
    </source>
</reference>
<name>A0ABN3UKM8_9ACTN</name>
<keyword evidence="1" id="KW-0812">Transmembrane</keyword>
<feature type="transmembrane region" description="Helical" evidence="1">
    <location>
        <begin position="67"/>
        <end position="86"/>
    </location>
</feature>
<feature type="transmembrane region" description="Helical" evidence="1">
    <location>
        <begin position="12"/>
        <end position="33"/>
    </location>
</feature>
<keyword evidence="1" id="KW-0472">Membrane</keyword>
<dbReference type="EMBL" id="BAAATZ010000029">
    <property type="protein sequence ID" value="GAA2734521.1"/>
    <property type="molecule type" value="Genomic_DNA"/>
</dbReference>
<dbReference type="InterPro" id="IPR007354">
    <property type="entry name" value="CruF-like"/>
</dbReference>
<gene>
    <name evidence="2" type="ORF">GCM10010439_57080</name>
</gene>
<feature type="transmembrane region" description="Helical" evidence="1">
    <location>
        <begin position="201"/>
        <end position="223"/>
    </location>
</feature>
<feature type="transmembrane region" description="Helical" evidence="1">
    <location>
        <begin position="39"/>
        <end position="60"/>
    </location>
</feature>
<evidence type="ECO:0000313" key="2">
    <source>
        <dbReference type="EMBL" id="GAA2734521.1"/>
    </source>
</evidence>
<dbReference type="Proteomes" id="UP001501842">
    <property type="component" value="Unassembled WGS sequence"/>
</dbReference>
<feature type="transmembrane region" description="Helical" evidence="1">
    <location>
        <begin position="229"/>
        <end position="246"/>
    </location>
</feature>
<comment type="caution">
    <text evidence="2">The sequence shown here is derived from an EMBL/GenBank/DDBJ whole genome shotgun (WGS) entry which is preliminary data.</text>
</comment>
<feature type="transmembrane region" description="Helical" evidence="1">
    <location>
        <begin position="106"/>
        <end position="125"/>
    </location>
</feature>
<dbReference type="Pfam" id="PF04240">
    <property type="entry name" value="Caroten_synth"/>
    <property type="match status" value="1"/>
</dbReference>
<keyword evidence="1" id="KW-1133">Transmembrane helix</keyword>
<dbReference type="PANTHER" id="PTHR39419">
    <property type="entry name" value="SLL0814 PROTEIN"/>
    <property type="match status" value="1"/>
</dbReference>
<keyword evidence="3" id="KW-1185">Reference proteome</keyword>
<protein>
    <submittedName>
        <fullName evidence="2">Carotenoid biosynthesis protein</fullName>
    </submittedName>
</protein>
<accession>A0ABN3UKM8</accession>
<evidence type="ECO:0000313" key="3">
    <source>
        <dbReference type="Proteomes" id="UP001501842"/>
    </source>
</evidence>
<sequence>MGDTGIRASPPVRQGAVAAGAVSLAAMTAAQVASGVRPGSVLLVAVVVLLLAGCAVAFTAAVTSWRAAAVAFCVAACIGLAAEWVGTRTGFPFGGYRYTDVLWPQLGGVPVVVALAWAGMGLAAYAVAPGEGLARIGTGAVALTAWDLFLDPQMLRLGAWTWAEPGAYRGVPLSNFAGWLLVSAVLMAVIHVVVGRNASGAAGLVGLYTVMAVMETVGFAAVFEPRDPFVAVVGGAAMGGFAVSAWRRRTDRNGVGCG</sequence>
<organism evidence="2 3">
    <name type="scientific">Actinocorallia aurantiaca</name>
    <dbReference type="NCBI Taxonomy" id="46204"/>
    <lineage>
        <taxon>Bacteria</taxon>
        <taxon>Bacillati</taxon>
        <taxon>Actinomycetota</taxon>
        <taxon>Actinomycetes</taxon>
        <taxon>Streptosporangiales</taxon>
        <taxon>Thermomonosporaceae</taxon>
        <taxon>Actinocorallia</taxon>
    </lineage>
</organism>
<proteinExistence type="predicted"/>
<dbReference type="PANTHER" id="PTHR39419:SF1">
    <property type="entry name" value="SLL0814 PROTEIN"/>
    <property type="match status" value="1"/>
</dbReference>